<reference evidence="16 17" key="1">
    <citation type="journal article" date="2016" name="Nat. Commun.">
        <title>Thousands of microbial genomes shed light on interconnected biogeochemical processes in an aquifer system.</title>
        <authorList>
            <person name="Anantharaman K."/>
            <person name="Brown C.T."/>
            <person name="Hug L.A."/>
            <person name="Sharon I."/>
            <person name="Castelle C.J."/>
            <person name="Probst A.J."/>
            <person name="Thomas B.C."/>
            <person name="Singh A."/>
            <person name="Wilkins M.J."/>
            <person name="Karaoz U."/>
            <person name="Brodie E.L."/>
            <person name="Williams K.H."/>
            <person name="Hubbard S.S."/>
            <person name="Banfield J.F."/>
        </authorList>
    </citation>
    <scope>NUCLEOTIDE SEQUENCE [LARGE SCALE GENOMIC DNA]</scope>
</reference>
<evidence type="ECO:0000256" key="12">
    <source>
        <dbReference type="HAMAP-Rule" id="MF_00974"/>
    </source>
</evidence>
<dbReference type="STRING" id="1798676.A3B90_00235"/>
<dbReference type="Pfam" id="PF08275">
    <property type="entry name" value="DNAG_N"/>
    <property type="match status" value="1"/>
</dbReference>
<dbReference type="SUPFAM" id="SSF57783">
    <property type="entry name" value="Zinc beta-ribbon"/>
    <property type="match status" value="1"/>
</dbReference>
<dbReference type="Gene3D" id="3.90.980.10">
    <property type="entry name" value="DNA primase, catalytic core, N-terminal domain"/>
    <property type="match status" value="1"/>
</dbReference>
<keyword evidence="11 12" id="KW-0804">Transcription</keyword>
<sequence>MNDTQQIKDKIDVVDFLSEYMVLKPAGINYKGLCPFHREKSPSFMVNRERQRWHCFGCSKSGDIFTFLQELEGMEFIEVLKHLADRAGVKLENTRGSEIQGNQKNRLKEICETAAHFYHEFLLRMPAAEPAREYLKKRGLTEETIKKWRIGFIPDQWELLTQYLLKKGYGIEDIIAAGLTIKKEGATNGKGFYDRFRGRIMFPIFDMYGAVVGFTGRVLVETEKSGGKYVNTPETPIYNKSSIVFALNFAKNIIKQKDLIVMVEGQMDVIACHQAGMENVVATSGTAMTEKQVQLLKRYSENMALAFDADAAGQNAAKRGIDIALTEGMNVRVIRIPEGEGKDPDECLKKNPAVWFKAVEDARDIMVWYIERAFSLYDPKTPQGKQKIASEVLSEIARIPGAVTQDHWLNDLASKLQLETSVLREELHRMAQKAKPTPQYAASTIKTAEPKAEPSEAPKTRIDGLLERALGLLFSHPDKIQLFFQKFSEDSIRANRNFPLYEELKKVYTTGSTDFSVLNSDHGERISFLLMQLELDGNPSETFDIVKEFEILSQEIKNEWIKNRRKELSYEIDLAEKEGRKDDVNRLIQELQTVH</sequence>
<dbReference type="Gene3D" id="3.90.580.10">
    <property type="entry name" value="Zinc finger, CHC2-type domain"/>
    <property type="match status" value="1"/>
</dbReference>
<dbReference type="Proteomes" id="UP000178742">
    <property type="component" value="Unassembled WGS sequence"/>
</dbReference>
<dbReference type="InterPro" id="IPR019475">
    <property type="entry name" value="DNA_primase_DnaB-bd"/>
</dbReference>
<evidence type="ECO:0000256" key="10">
    <source>
        <dbReference type="ARBA" id="ARBA00023125"/>
    </source>
</evidence>
<keyword evidence="9" id="KW-0460">Magnesium</keyword>
<evidence type="ECO:0000256" key="1">
    <source>
        <dbReference type="ARBA" id="ARBA00022478"/>
    </source>
</evidence>
<dbReference type="GO" id="GO:1990077">
    <property type="term" value="C:primosome complex"/>
    <property type="evidence" value="ECO:0007669"/>
    <property type="project" value="UniProtKB-KW"/>
</dbReference>
<dbReference type="InterPro" id="IPR034151">
    <property type="entry name" value="TOPRIM_DnaG_bac"/>
</dbReference>
<evidence type="ECO:0000256" key="9">
    <source>
        <dbReference type="ARBA" id="ARBA00022842"/>
    </source>
</evidence>
<comment type="catalytic activity">
    <reaction evidence="12">
        <text>ssDNA + n NTP = ssDNA/pppN(pN)n-1 hybrid + (n-1) diphosphate.</text>
        <dbReference type="EC" id="2.7.7.101"/>
    </reaction>
</comment>
<dbReference type="Pfam" id="PF13155">
    <property type="entry name" value="Toprim_2"/>
    <property type="match status" value="1"/>
</dbReference>
<dbReference type="InterPro" id="IPR013264">
    <property type="entry name" value="DNAG_N"/>
</dbReference>
<proteinExistence type="inferred from homology"/>
<dbReference type="NCBIfam" id="TIGR01391">
    <property type="entry name" value="dnaG"/>
    <property type="match status" value="1"/>
</dbReference>
<keyword evidence="10 12" id="KW-0238">DNA-binding</keyword>
<dbReference type="GO" id="GO:0005737">
    <property type="term" value="C:cytoplasm"/>
    <property type="evidence" value="ECO:0007669"/>
    <property type="project" value="TreeGrafter"/>
</dbReference>
<dbReference type="AlphaFoldDB" id="A0A1F6M482"/>
<dbReference type="PIRSF" id="PIRSF002811">
    <property type="entry name" value="DnaG"/>
    <property type="match status" value="1"/>
</dbReference>
<keyword evidence="8 12" id="KW-0862">Zinc</keyword>
<dbReference type="GO" id="GO:0000428">
    <property type="term" value="C:DNA-directed RNA polymerase complex"/>
    <property type="evidence" value="ECO:0007669"/>
    <property type="project" value="UniProtKB-KW"/>
</dbReference>
<dbReference type="InterPro" id="IPR050219">
    <property type="entry name" value="DnaG_primase"/>
</dbReference>
<organism evidence="16 17">
    <name type="scientific">Candidatus Magasanikbacteria bacterium RIFCSPHIGHO2_02_FULL_41_13</name>
    <dbReference type="NCBI Taxonomy" id="1798676"/>
    <lineage>
        <taxon>Bacteria</taxon>
        <taxon>Candidatus Magasanikiibacteriota</taxon>
    </lineage>
</organism>
<dbReference type="EC" id="2.7.7.101" evidence="12"/>
<evidence type="ECO:0000256" key="11">
    <source>
        <dbReference type="ARBA" id="ARBA00023163"/>
    </source>
</evidence>
<evidence type="ECO:0000256" key="7">
    <source>
        <dbReference type="ARBA" id="ARBA00022771"/>
    </source>
</evidence>
<dbReference type="InterPro" id="IPR006295">
    <property type="entry name" value="DNA_primase_DnaG"/>
</dbReference>
<evidence type="ECO:0000313" key="16">
    <source>
        <dbReference type="EMBL" id="OGH66424.1"/>
    </source>
</evidence>
<evidence type="ECO:0000256" key="3">
    <source>
        <dbReference type="ARBA" id="ARBA00022679"/>
    </source>
</evidence>
<dbReference type="InterPro" id="IPR006171">
    <property type="entry name" value="TOPRIM_dom"/>
</dbReference>
<keyword evidence="2 12" id="KW-0639">Primosome</keyword>
<comment type="similarity">
    <text evidence="12 13">Belongs to the DnaG primase family.</text>
</comment>
<dbReference type="Gene3D" id="3.40.1360.10">
    <property type="match status" value="1"/>
</dbReference>
<evidence type="ECO:0000256" key="4">
    <source>
        <dbReference type="ARBA" id="ARBA00022695"/>
    </source>
</evidence>
<dbReference type="InterPro" id="IPR030846">
    <property type="entry name" value="DnaG_bac"/>
</dbReference>
<keyword evidence="1 12" id="KW-0240">DNA-directed RNA polymerase</keyword>
<dbReference type="InterPro" id="IPR036977">
    <property type="entry name" value="DNA_primase_Znf_CHC2"/>
</dbReference>
<comment type="subunit">
    <text evidence="12">Monomer. Interacts with DnaB.</text>
</comment>
<comment type="domain">
    <text evidence="12">Contains an N-terminal zinc-binding domain, a central core domain that contains the primase activity, and a C-terminal DnaB-binding domain.</text>
</comment>
<keyword evidence="5 12" id="KW-0235">DNA replication</keyword>
<dbReference type="Pfam" id="PF01807">
    <property type="entry name" value="Zn_ribbon_DnaG"/>
    <property type="match status" value="1"/>
</dbReference>
<keyword evidence="4 12" id="KW-0548">Nucleotidyltransferase</keyword>
<keyword evidence="3 12" id="KW-0808">Transferase</keyword>
<comment type="caution">
    <text evidence="16">The sequence shown here is derived from an EMBL/GenBank/DDBJ whole genome shotgun (WGS) entry which is preliminary data.</text>
</comment>
<dbReference type="GO" id="GO:0003677">
    <property type="term" value="F:DNA binding"/>
    <property type="evidence" value="ECO:0007669"/>
    <property type="project" value="UniProtKB-KW"/>
</dbReference>
<evidence type="ECO:0000259" key="15">
    <source>
        <dbReference type="PROSITE" id="PS50880"/>
    </source>
</evidence>
<dbReference type="InterPro" id="IPR002694">
    <property type="entry name" value="Znf_CHC2"/>
</dbReference>
<dbReference type="InterPro" id="IPR037068">
    <property type="entry name" value="DNA_primase_core_N_sf"/>
</dbReference>
<dbReference type="HAMAP" id="MF_00974">
    <property type="entry name" value="DNA_primase_DnaG"/>
    <property type="match status" value="1"/>
</dbReference>
<dbReference type="SMART" id="SM00493">
    <property type="entry name" value="TOPRIM"/>
    <property type="match status" value="1"/>
</dbReference>
<feature type="zinc finger region" description="CHC2-type" evidence="12 14">
    <location>
        <begin position="34"/>
        <end position="58"/>
    </location>
</feature>
<protein>
    <recommendedName>
        <fullName evidence="12 13">DNA primase</fullName>
        <ecNumber evidence="12">2.7.7.101</ecNumber>
    </recommendedName>
</protein>
<accession>A0A1F6M482</accession>
<evidence type="ECO:0000256" key="5">
    <source>
        <dbReference type="ARBA" id="ARBA00022705"/>
    </source>
</evidence>
<evidence type="ECO:0000256" key="14">
    <source>
        <dbReference type="PIRSR" id="PIRSR002811-1"/>
    </source>
</evidence>
<evidence type="ECO:0000313" key="17">
    <source>
        <dbReference type="Proteomes" id="UP000178742"/>
    </source>
</evidence>
<dbReference type="Pfam" id="PF10410">
    <property type="entry name" value="DnaB_bind"/>
    <property type="match status" value="1"/>
</dbReference>
<keyword evidence="6 12" id="KW-0479">Metal-binding</keyword>
<comment type="cofactor">
    <cofactor evidence="12 13 14">
        <name>Zn(2+)</name>
        <dbReference type="ChEBI" id="CHEBI:29105"/>
    </cofactor>
    <text evidence="12 13 14">Binds 1 zinc ion per monomer.</text>
</comment>
<dbReference type="GO" id="GO:0008270">
    <property type="term" value="F:zinc ion binding"/>
    <property type="evidence" value="ECO:0007669"/>
    <property type="project" value="UniProtKB-UniRule"/>
</dbReference>
<dbReference type="GO" id="GO:0006269">
    <property type="term" value="P:DNA replication, synthesis of primer"/>
    <property type="evidence" value="ECO:0007669"/>
    <property type="project" value="UniProtKB-UniRule"/>
</dbReference>
<dbReference type="EMBL" id="MFPX01000018">
    <property type="protein sequence ID" value="OGH66424.1"/>
    <property type="molecule type" value="Genomic_DNA"/>
</dbReference>
<evidence type="ECO:0000256" key="6">
    <source>
        <dbReference type="ARBA" id="ARBA00022723"/>
    </source>
</evidence>
<dbReference type="PANTHER" id="PTHR30313">
    <property type="entry name" value="DNA PRIMASE"/>
    <property type="match status" value="1"/>
</dbReference>
<dbReference type="SUPFAM" id="SSF56731">
    <property type="entry name" value="DNA primase core"/>
    <property type="match status" value="1"/>
</dbReference>
<evidence type="ECO:0000256" key="8">
    <source>
        <dbReference type="ARBA" id="ARBA00022833"/>
    </source>
</evidence>
<evidence type="ECO:0000256" key="2">
    <source>
        <dbReference type="ARBA" id="ARBA00022515"/>
    </source>
</evidence>
<name>A0A1F6M482_9BACT</name>
<dbReference type="FunFam" id="3.90.580.10:FF:000001">
    <property type="entry name" value="DNA primase"/>
    <property type="match status" value="1"/>
</dbReference>
<gene>
    <name evidence="12" type="primary">dnaG</name>
    <name evidence="16" type="ORF">A3B90_00235</name>
</gene>
<dbReference type="FunFam" id="3.90.980.10:FF:000001">
    <property type="entry name" value="DNA primase"/>
    <property type="match status" value="1"/>
</dbReference>
<dbReference type="CDD" id="cd03364">
    <property type="entry name" value="TOPRIM_DnaG_primases"/>
    <property type="match status" value="1"/>
</dbReference>
<feature type="domain" description="Toprim" evidence="15">
    <location>
        <begin position="258"/>
        <end position="339"/>
    </location>
</feature>
<dbReference type="PANTHER" id="PTHR30313:SF2">
    <property type="entry name" value="DNA PRIMASE"/>
    <property type="match status" value="1"/>
</dbReference>
<comment type="function">
    <text evidence="12 13">RNA polymerase that catalyzes the synthesis of short RNA molecules used as primers for DNA polymerase during DNA replication.</text>
</comment>
<evidence type="ECO:0000256" key="13">
    <source>
        <dbReference type="PIRNR" id="PIRNR002811"/>
    </source>
</evidence>
<dbReference type="GO" id="GO:0003899">
    <property type="term" value="F:DNA-directed RNA polymerase activity"/>
    <property type="evidence" value="ECO:0007669"/>
    <property type="project" value="UniProtKB-UniRule"/>
</dbReference>
<dbReference type="PROSITE" id="PS50880">
    <property type="entry name" value="TOPRIM"/>
    <property type="match status" value="1"/>
</dbReference>
<dbReference type="SMART" id="SM00400">
    <property type="entry name" value="ZnF_CHCC"/>
    <property type="match status" value="1"/>
</dbReference>
<keyword evidence="7 12" id="KW-0863">Zinc-finger</keyword>